<name>A0A517MSS4_9BACT</name>
<evidence type="ECO:0008006" key="3">
    <source>
        <dbReference type="Google" id="ProtNLM"/>
    </source>
</evidence>
<organism evidence="1 2">
    <name type="scientific">Adhaeretor mobilis</name>
    <dbReference type="NCBI Taxonomy" id="1930276"/>
    <lineage>
        <taxon>Bacteria</taxon>
        <taxon>Pseudomonadati</taxon>
        <taxon>Planctomycetota</taxon>
        <taxon>Planctomycetia</taxon>
        <taxon>Pirellulales</taxon>
        <taxon>Lacipirellulaceae</taxon>
        <taxon>Adhaeretor</taxon>
    </lineage>
</organism>
<evidence type="ECO:0000313" key="1">
    <source>
        <dbReference type="EMBL" id="QDS97938.1"/>
    </source>
</evidence>
<evidence type="ECO:0000313" key="2">
    <source>
        <dbReference type="Proteomes" id="UP000319852"/>
    </source>
</evidence>
<gene>
    <name evidence="1" type="ORF">HG15A2_12060</name>
</gene>
<dbReference type="EMBL" id="CP036263">
    <property type="protein sequence ID" value="QDS97938.1"/>
    <property type="molecule type" value="Genomic_DNA"/>
</dbReference>
<dbReference type="Proteomes" id="UP000319852">
    <property type="component" value="Chromosome"/>
</dbReference>
<reference evidence="1 2" key="1">
    <citation type="submission" date="2019-02" db="EMBL/GenBank/DDBJ databases">
        <title>Deep-cultivation of Planctomycetes and their phenomic and genomic characterization uncovers novel biology.</title>
        <authorList>
            <person name="Wiegand S."/>
            <person name="Jogler M."/>
            <person name="Boedeker C."/>
            <person name="Pinto D."/>
            <person name="Vollmers J."/>
            <person name="Rivas-Marin E."/>
            <person name="Kohn T."/>
            <person name="Peeters S.H."/>
            <person name="Heuer A."/>
            <person name="Rast P."/>
            <person name="Oberbeckmann S."/>
            <person name="Bunk B."/>
            <person name="Jeske O."/>
            <person name="Meyerdierks A."/>
            <person name="Storesund J.E."/>
            <person name="Kallscheuer N."/>
            <person name="Luecker S."/>
            <person name="Lage O.M."/>
            <person name="Pohl T."/>
            <person name="Merkel B.J."/>
            <person name="Hornburger P."/>
            <person name="Mueller R.-W."/>
            <person name="Bruemmer F."/>
            <person name="Labrenz M."/>
            <person name="Spormann A.M."/>
            <person name="Op den Camp H."/>
            <person name="Overmann J."/>
            <person name="Amann R."/>
            <person name="Jetten M.S.M."/>
            <person name="Mascher T."/>
            <person name="Medema M.H."/>
            <person name="Devos D.P."/>
            <person name="Kaster A.-K."/>
            <person name="Ovreas L."/>
            <person name="Rohde M."/>
            <person name="Galperin M.Y."/>
            <person name="Jogler C."/>
        </authorList>
    </citation>
    <scope>NUCLEOTIDE SEQUENCE [LARGE SCALE GENOMIC DNA]</scope>
    <source>
        <strain evidence="1 2">HG15A2</strain>
    </source>
</reference>
<keyword evidence="2" id="KW-1185">Reference proteome</keyword>
<dbReference type="OrthoDB" id="300188at2"/>
<protein>
    <recommendedName>
        <fullName evidence="3">Helix-turn-helix domain-containing protein</fullName>
    </recommendedName>
</protein>
<dbReference type="KEGG" id="amob:HG15A2_12060"/>
<accession>A0A517MSS4</accession>
<proteinExistence type="predicted"/>
<dbReference type="RefSeq" id="WP_145058713.1">
    <property type="nucleotide sequence ID" value="NZ_CP036263.1"/>
</dbReference>
<dbReference type="AlphaFoldDB" id="A0A517MSS4"/>
<sequence>MADPKKPTRPDAWLTKQAMADVLDMTVNYFDREARGHALEPHVKRDGKRLLFYARGVLDAWCEARGRPE</sequence>